<reference evidence="1 2" key="1">
    <citation type="submission" date="2021-01" db="EMBL/GenBank/DDBJ databases">
        <title>Whole genome shotgun sequence of Catellatospora coxensis NBRC 107359.</title>
        <authorList>
            <person name="Komaki H."/>
            <person name="Tamura T."/>
        </authorList>
    </citation>
    <scope>NUCLEOTIDE SEQUENCE [LARGE SCALE GENOMIC DNA]</scope>
    <source>
        <strain evidence="1 2">NBRC 107359</strain>
    </source>
</reference>
<accession>A0A8J3KTM1</accession>
<dbReference type="EMBL" id="BONI01000047">
    <property type="protein sequence ID" value="GIG08393.1"/>
    <property type="molecule type" value="Genomic_DNA"/>
</dbReference>
<dbReference type="Proteomes" id="UP000630887">
    <property type="component" value="Unassembled WGS sequence"/>
</dbReference>
<proteinExistence type="predicted"/>
<keyword evidence="2" id="KW-1185">Reference proteome</keyword>
<organism evidence="1 2">
    <name type="scientific">Catellatospora coxensis</name>
    <dbReference type="NCBI Taxonomy" id="310354"/>
    <lineage>
        <taxon>Bacteria</taxon>
        <taxon>Bacillati</taxon>
        <taxon>Actinomycetota</taxon>
        <taxon>Actinomycetes</taxon>
        <taxon>Micromonosporales</taxon>
        <taxon>Micromonosporaceae</taxon>
        <taxon>Catellatospora</taxon>
    </lineage>
</organism>
<protein>
    <submittedName>
        <fullName evidence="1">Uncharacterized protein</fullName>
    </submittedName>
</protein>
<dbReference type="AlphaFoldDB" id="A0A8J3KTM1"/>
<evidence type="ECO:0000313" key="2">
    <source>
        <dbReference type="Proteomes" id="UP000630887"/>
    </source>
</evidence>
<gene>
    <name evidence="1" type="ORF">Cco03nite_50930</name>
</gene>
<comment type="caution">
    <text evidence="1">The sequence shown here is derived from an EMBL/GenBank/DDBJ whole genome shotgun (WGS) entry which is preliminary data.</text>
</comment>
<evidence type="ECO:0000313" key="1">
    <source>
        <dbReference type="EMBL" id="GIG08393.1"/>
    </source>
</evidence>
<sequence length="80" mass="7566">MVAPYTIDSAMSAREVMFCMPGTVSYRCQVAHYPIYALAPVQVLDGVGVGAAGGGAGTEGGAAGGLVGTTGGTGAGGGGN</sequence>
<name>A0A8J3KTM1_9ACTN</name>